<dbReference type="GO" id="GO:0032993">
    <property type="term" value="C:protein-DNA complex"/>
    <property type="evidence" value="ECO:0007669"/>
    <property type="project" value="TreeGrafter"/>
</dbReference>
<keyword evidence="5" id="KW-0804">Transcription</keyword>
<protein>
    <recommendedName>
        <fullName evidence="6">Sensory transduction protein RegX3</fullName>
    </recommendedName>
</protein>
<evidence type="ECO:0000256" key="1">
    <source>
        <dbReference type="ARBA" id="ARBA00022553"/>
    </source>
</evidence>
<dbReference type="GO" id="GO:0006355">
    <property type="term" value="P:regulation of DNA-templated transcription"/>
    <property type="evidence" value="ECO:0007669"/>
    <property type="project" value="InterPro"/>
</dbReference>
<dbReference type="InterPro" id="IPR016032">
    <property type="entry name" value="Sig_transdc_resp-reg_C-effctor"/>
</dbReference>
<evidence type="ECO:0000256" key="4">
    <source>
        <dbReference type="ARBA" id="ARBA00023125"/>
    </source>
</evidence>
<feature type="domain" description="OmpR/PhoB-type" evidence="10">
    <location>
        <begin position="128"/>
        <end position="227"/>
    </location>
</feature>
<dbReference type="AlphaFoldDB" id="A0A328NZ58"/>
<dbReference type="InterPro" id="IPR001789">
    <property type="entry name" value="Sig_transdc_resp-reg_receiver"/>
</dbReference>
<name>A0A328NZ58_9ACTN</name>
<dbReference type="Gene3D" id="6.10.250.690">
    <property type="match status" value="1"/>
</dbReference>
<feature type="modified residue" description="4-aspartylphosphate" evidence="7">
    <location>
        <position position="52"/>
    </location>
</feature>
<dbReference type="GO" id="GO:0005829">
    <property type="term" value="C:cytosol"/>
    <property type="evidence" value="ECO:0007669"/>
    <property type="project" value="TreeGrafter"/>
</dbReference>
<evidence type="ECO:0000313" key="11">
    <source>
        <dbReference type="EMBL" id="RAO37992.1"/>
    </source>
</evidence>
<sequence>MSRVLVVEDEESFSDALSYMLRKEGFEVSVAATGTDALTEFDRTGADIVLLDLMLPEMSGTEVCRQLRQRSAVPIIMVTARDSEIDKVVGLEIGADDYVTKPYSPRELVARIRAVLRRQSPEVAEAGAPTLAAGPVRMDIERHVVTVDGGAVQLPLKEFELLELLLRNAGRVLTRGQLIDRVWGADYVGDTKTLDVHVKRLRSKIEPEPSAPRFIVTVRGLGYKFEP</sequence>
<dbReference type="InterPro" id="IPR036388">
    <property type="entry name" value="WH-like_DNA-bd_sf"/>
</dbReference>
<dbReference type="Pfam" id="PF00486">
    <property type="entry name" value="Trans_reg_C"/>
    <property type="match status" value="1"/>
</dbReference>
<accession>A0A328NZ58</accession>
<keyword evidence="1 7" id="KW-0597">Phosphoprotein</keyword>
<dbReference type="FunFam" id="1.10.10.10:FF:000110">
    <property type="entry name" value="DNA-binding response regulator RegX3"/>
    <property type="match status" value="1"/>
</dbReference>
<dbReference type="GeneID" id="95368667"/>
<comment type="caution">
    <text evidence="11">The sequence shown here is derived from an EMBL/GenBank/DDBJ whole genome shotgun (WGS) entry which is preliminary data.</text>
</comment>
<dbReference type="InterPro" id="IPR011006">
    <property type="entry name" value="CheY-like_superfamily"/>
</dbReference>
<reference evidence="11 12" key="1">
    <citation type="submission" date="2018-03" db="EMBL/GenBank/DDBJ databases">
        <title>Defining the species Micromonospora saelicesensis and Micromonospora noduli under the framework of genomics.</title>
        <authorList>
            <person name="Riesco R."/>
            <person name="Trujillo M.E."/>
        </authorList>
    </citation>
    <scope>NUCLEOTIDE SEQUENCE [LARGE SCALE GENOMIC DNA]</scope>
    <source>
        <strain evidence="11 12">PSN13</strain>
    </source>
</reference>
<feature type="domain" description="Response regulatory" evidence="9">
    <location>
        <begin position="3"/>
        <end position="116"/>
    </location>
</feature>
<dbReference type="GO" id="GO:0000976">
    <property type="term" value="F:transcription cis-regulatory region binding"/>
    <property type="evidence" value="ECO:0007669"/>
    <property type="project" value="TreeGrafter"/>
</dbReference>
<dbReference type="PROSITE" id="PS51755">
    <property type="entry name" value="OMPR_PHOB"/>
    <property type="match status" value="1"/>
</dbReference>
<feature type="DNA-binding region" description="OmpR/PhoB-type" evidence="8">
    <location>
        <begin position="128"/>
        <end position="227"/>
    </location>
</feature>
<organism evidence="11 12">
    <name type="scientific">Micromonospora saelicesensis</name>
    <dbReference type="NCBI Taxonomy" id="285676"/>
    <lineage>
        <taxon>Bacteria</taxon>
        <taxon>Bacillati</taxon>
        <taxon>Actinomycetota</taxon>
        <taxon>Actinomycetes</taxon>
        <taxon>Micromonosporales</taxon>
        <taxon>Micromonosporaceae</taxon>
        <taxon>Micromonospora</taxon>
    </lineage>
</organism>
<dbReference type="EMBL" id="PYAG01000004">
    <property type="protein sequence ID" value="RAO37992.1"/>
    <property type="molecule type" value="Genomic_DNA"/>
</dbReference>
<evidence type="ECO:0000256" key="2">
    <source>
        <dbReference type="ARBA" id="ARBA00023012"/>
    </source>
</evidence>
<dbReference type="InterPro" id="IPR039420">
    <property type="entry name" value="WalR-like"/>
</dbReference>
<proteinExistence type="predicted"/>
<evidence type="ECO:0000256" key="3">
    <source>
        <dbReference type="ARBA" id="ARBA00023015"/>
    </source>
</evidence>
<dbReference type="Gene3D" id="3.40.50.2300">
    <property type="match status" value="1"/>
</dbReference>
<keyword evidence="3" id="KW-0805">Transcription regulation</keyword>
<keyword evidence="4 8" id="KW-0238">DNA-binding</keyword>
<dbReference type="PROSITE" id="PS50110">
    <property type="entry name" value="RESPONSE_REGULATORY"/>
    <property type="match status" value="1"/>
</dbReference>
<dbReference type="SUPFAM" id="SSF52172">
    <property type="entry name" value="CheY-like"/>
    <property type="match status" value="1"/>
</dbReference>
<evidence type="ECO:0000259" key="10">
    <source>
        <dbReference type="PROSITE" id="PS51755"/>
    </source>
</evidence>
<dbReference type="SMART" id="SM00862">
    <property type="entry name" value="Trans_reg_C"/>
    <property type="match status" value="1"/>
</dbReference>
<evidence type="ECO:0000256" key="7">
    <source>
        <dbReference type="PROSITE-ProRule" id="PRU00169"/>
    </source>
</evidence>
<gene>
    <name evidence="11" type="ORF">PSN13_00963</name>
</gene>
<dbReference type="InterPro" id="IPR001867">
    <property type="entry name" value="OmpR/PhoB-type_DNA-bd"/>
</dbReference>
<dbReference type="FunFam" id="3.40.50.2300:FF:000001">
    <property type="entry name" value="DNA-binding response regulator PhoB"/>
    <property type="match status" value="1"/>
</dbReference>
<dbReference type="Pfam" id="PF00072">
    <property type="entry name" value="Response_reg"/>
    <property type="match status" value="1"/>
</dbReference>
<evidence type="ECO:0000313" key="12">
    <source>
        <dbReference type="Proteomes" id="UP000249419"/>
    </source>
</evidence>
<dbReference type="CDD" id="cd17621">
    <property type="entry name" value="REC_OmpR_RegX3-like"/>
    <property type="match status" value="1"/>
</dbReference>
<dbReference type="PANTHER" id="PTHR48111:SF72">
    <property type="entry name" value="SENSORY TRANSDUCTION PROTEIN REGX3"/>
    <property type="match status" value="1"/>
</dbReference>
<dbReference type="RefSeq" id="WP_030329696.1">
    <property type="nucleotide sequence ID" value="NZ_CP192017.1"/>
</dbReference>
<dbReference type="SUPFAM" id="SSF46894">
    <property type="entry name" value="C-terminal effector domain of the bipartite response regulators"/>
    <property type="match status" value="1"/>
</dbReference>
<keyword evidence="2" id="KW-0902">Two-component regulatory system</keyword>
<evidence type="ECO:0000256" key="8">
    <source>
        <dbReference type="PROSITE-ProRule" id="PRU01091"/>
    </source>
</evidence>
<dbReference type="Proteomes" id="UP000249419">
    <property type="component" value="Unassembled WGS sequence"/>
</dbReference>
<evidence type="ECO:0000256" key="5">
    <source>
        <dbReference type="ARBA" id="ARBA00023163"/>
    </source>
</evidence>
<evidence type="ECO:0000259" key="9">
    <source>
        <dbReference type="PROSITE" id="PS50110"/>
    </source>
</evidence>
<dbReference type="Gene3D" id="1.10.10.10">
    <property type="entry name" value="Winged helix-like DNA-binding domain superfamily/Winged helix DNA-binding domain"/>
    <property type="match status" value="1"/>
</dbReference>
<dbReference type="CDD" id="cd00383">
    <property type="entry name" value="trans_reg_C"/>
    <property type="match status" value="1"/>
</dbReference>
<dbReference type="GO" id="GO:0000156">
    <property type="term" value="F:phosphorelay response regulator activity"/>
    <property type="evidence" value="ECO:0007669"/>
    <property type="project" value="TreeGrafter"/>
</dbReference>
<dbReference type="PANTHER" id="PTHR48111">
    <property type="entry name" value="REGULATOR OF RPOS"/>
    <property type="match status" value="1"/>
</dbReference>
<dbReference type="SMART" id="SM00448">
    <property type="entry name" value="REC"/>
    <property type="match status" value="1"/>
</dbReference>
<evidence type="ECO:0000256" key="6">
    <source>
        <dbReference type="ARBA" id="ARBA00041201"/>
    </source>
</evidence>